<dbReference type="Proteomes" id="UP000647172">
    <property type="component" value="Unassembled WGS sequence"/>
</dbReference>
<dbReference type="AlphaFoldDB" id="A0A919MIE4"/>
<proteinExistence type="predicted"/>
<feature type="compositionally biased region" description="Low complexity" evidence="1">
    <location>
        <begin position="140"/>
        <end position="157"/>
    </location>
</feature>
<protein>
    <submittedName>
        <fullName evidence="2">Uncharacterized protein</fullName>
    </submittedName>
</protein>
<name>A0A919MIE4_9ACTN</name>
<evidence type="ECO:0000313" key="2">
    <source>
        <dbReference type="EMBL" id="GIE50659.1"/>
    </source>
</evidence>
<dbReference type="RefSeq" id="WP_203770552.1">
    <property type="nucleotide sequence ID" value="NZ_BAAAYJ010000024.1"/>
</dbReference>
<gene>
    <name evidence="2" type="ORF">Ani05nite_41930</name>
</gene>
<reference evidence="2" key="1">
    <citation type="submission" date="2021-01" db="EMBL/GenBank/DDBJ databases">
        <title>Whole genome shotgun sequence of Actinoplanes nipponensis NBRC 14063.</title>
        <authorList>
            <person name="Komaki H."/>
            <person name="Tamura T."/>
        </authorList>
    </citation>
    <scope>NUCLEOTIDE SEQUENCE</scope>
    <source>
        <strain evidence="2">NBRC 14063</strain>
    </source>
</reference>
<sequence length="166" mass="18028">MDDLARRLAGLTFAGLTQDEVTGLIIDEVVAWGRARGWRVYRRAPSVVRLPPPMDQQHSVVDVALARPAAPPIVVEVDHTDRRRTVEKLLAEADAGRVAVWVRWGPGRIAEPPAPIHLIALPVDRARGRYSHSTAPARPAPTHSAAPAGAAEVAELPLPEPRRDPL</sequence>
<evidence type="ECO:0000256" key="1">
    <source>
        <dbReference type="SAM" id="MobiDB-lite"/>
    </source>
</evidence>
<accession>A0A919MIE4</accession>
<evidence type="ECO:0000313" key="3">
    <source>
        <dbReference type="Proteomes" id="UP000647172"/>
    </source>
</evidence>
<organism evidence="2 3">
    <name type="scientific">Actinoplanes nipponensis</name>
    <dbReference type="NCBI Taxonomy" id="135950"/>
    <lineage>
        <taxon>Bacteria</taxon>
        <taxon>Bacillati</taxon>
        <taxon>Actinomycetota</taxon>
        <taxon>Actinomycetes</taxon>
        <taxon>Micromonosporales</taxon>
        <taxon>Micromonosporaceae</taxon>
        <taxon>Actinoplanes</taxon>
    </lineage>
</organism>
<comment type="caution">
    <text evidence="2">The sequence shown here is derived from an EMBL/GenBank/DDBJ whole genome shotgun (WGS) entry which is preliminary data.</text>
</comment>
<keyword evidence="3" id="KW-1185">Reference proteome</keyword>
<feature type="region of interest" description="Disordered" evidence="1">
    <location>
        <begin position="130"/>
        <end position="166"/>
    </location>
</feature>
<dbReference type="EMBL" id="BOMQ01000051">
    <property type="protein sequence ID" value="GIE50659.1"/>
    <property type="molecule type" value="Genomic_DNA"/>
</dbReference>